<evidence type="ECO:0000313" key="1">
    <source>
        <dbReference type="EMBL" id="USY18863.1"/>
    </source>
</evidence>
<keyword evidence="2" id="KW-1185">Reference proteome</keyword>
<dbReference type="Proteomes" id="UP001055940">
    <property type="component" value="Chromosome"/>
</dbReference>
<dbReference type="EMBL" id="CP099837">
    <property type="protein sequence ID" value="USY18863.1"/>
    <property type="molecule type" value="Genomic_DNA"/>
</dbReference>
<reference evidence="1" key="1">
    <citation type="submission" date="2022-06" db="EMBL/GenBank/DDBJ databases">
        <authorList>
            <person name="Ping M."/>
        </authorList>
    </citation>
    <scope>NUCLEOTIDE SEQUENCE</scope>
    <source>
        <strain evidence="1">JCM11759T</strain>
    </source>
</reference>
<accession>A0ABY5D6K6</accession>
<sequence>MMTVNHGAQKLPGAEPGAEVVSPGLSADIMAAEVSRLMATPVVPEQSVVALRRTDSAFDVLDGLLRSGAPLPLHWRVNGDAKRREPVTALYDSVSEALREVGGAAQSFAALRSACALWRRLDAELRSGSPLPEPWQRRR</sequence>
<gene>
    <name evidence="1" type="ORF">NE857_26860</name>
</gene>
<name>A0ABY5D6K6_9ACTN</name>
<organism evidence="1 2">
    <name type="scientific">Nocardiopsis exhalans</name>
    <dbReference type="NCBI Taxonomy" id="163604"/>
    <lineage>
        <taxon>Bacteria</taxon>
        <taxon>Bacillati</taxon>
        <taxon>Actinomycetota</taxon>
        <taxon>Actinomycetes</taxon>
        <taxon>Streptosporangiales</taxon>
        <taxon>Nocardiopsidaceae</taxon>
        <taxon>Nocardiopsis</taxon>
    </lineage>
</organism>
<evidence type="ECO:0000313" key="2">
    <source>
        <dbReference type="Proteomes" id="UP001055940"/>
    </source>
</evidence>
<protein>
    <submittedName>
        <fullName evidence="1">Uncharacterized protein</fullName>
    </submittedName>
</protein>
<proteinExistence type="predicted"/>